<keyword evidence="12" id="KW-1185">Reference proteome</keyword>
<dbReference type="PROSITE" id="PS00105">
    <property type="entry name" value="AA_TRANSFER_CLASS_1"/>
    <property type="match status" value="1"/>
</dbReference>
<dbReference type="InterPro" id="IPR004838">
    <property type="entry name" value="NHTrfase_class1_PyrdxlP-BS"/>
</dbReference>
<dbReference type="GO" id="GO:0030170">
    <property type="term" value="F:pyridoxal phosphate binding"/>
    <property type="evidence" value="ECO:0007669"/>
    <property type="project" value="InterPro"/>
</dbReference>
<feature type="domain" description="DUF6534" evidence="10">
    <location>
        <begin position="75"/>
        <end position="161"/>
    </location>
</feature>
<keyword evidence="8" id="KW-1133">Transmembrane helix</keyword>
<keyword evidence="8" id="KW-0472">Membrane</keyword>
<dbReference type="InterPro" id="IPR004839">
    <property type="entry name" value="Aminotransferase_I/II_large"/>
</dbReference>
<dbReference type="Pfam" id="PF00155">
    <property type="entry name" value="Aminotran_1_2"/>
    <property type="match status" value="1"/>
</dbReference>
<dbReference type="EMBL" id="JANIEX010002001">
    <property type="protein sequence ID" value="KAJ3552808.1"/>
    <property type="molecule type" value="Genomic_DNA"/>
</dbReference>
<comment type="miscellaneous">
    <text evidence="7">In eukaryotes there are cytoplasmic, mitochondrial and chloroplastic isozymes.</text>
</comment>
<protein>
    <recommendedName>
        <fullName evidence="7">Aspartate aminotransferase</fullName>
        <ecNumber evidence="7">2.6.1.1</ecNumber>
    </recommendedName>
</protein>
<evidence type="ECO:0000256" key="7">
    <source>
        <dbReference type="RuleBase" id="RU000480"/>
    </source>
</evidence>
<evidence type="ECO:0000256" key="1">
    <source>
        <dbReference type="ARBA" id="ARBA00001933"/>
    </source>
</evidence>
<dbReference type="SUPFAM" id="SSF53383">
    <property type="entry name" value="PLP-dependent transferases"/>
    <property type="match status" value="1"/>
</dbReference>
<evidence type="ECO:0000259" key="10">
    <source>
        <dbReference type="Pfam" id="PF20152"/>
    </source>
</evidence>
<dbReference type="InterPro" id="IPR045339">
    <property type="entry name" value="DUF6534"/>
</dbReference>
<evidence type="ECO:0000256" key="4">
    <source>
        <dbReference type="ARBA" id="ARBA00022576"/>
    </source>
</evidence>
<dbReference type="Gene3D" id="3.90.1150.10">
    <property type="entry name" value="Aspartate Aminotransferase, domain 1"/>
    <property type="match status" value="1"/>
</dbReference>
<feature type="transmembrane region" description="Helical" evidence="8">
    <location>
        <begin position="21"/>
        <end position="44"/>
    </location>
</feature>
<proteinExistence type="inferred from homology"/>
<comment type="caution">
    <text evidence="11">The sequence shown here is derived from an EMBL/GenBank/DDBJ whole genome shotgun (WGS) entry which is preliminary data.</text>
</comment>
<dbReference type="FunFam" id="3.40.640.10:FF:000064">
    <property type="entry name" value="Aspartate aminotransferase"/>
    <property type="match status" value="1"/>
</dbReference>
<accession>A0AAD5VE36</accession>
<dbReference type="InterPro" id="IPR015421">
    <property type="entry name" value="PyrdxlP-dep_Trfase_major"/>
</dbReference>
<dbReference type="GO" id="GO:0006532">
    <property type="term" value="P:aspartate biosynthetic process"/>
    <property type="evidence" value="ECO:0007669"/>
    <property type="project" value="TreeGrafter"/>
</dbReference>
<feature type="transmembrane region" description="Helical" evidence="8">
    <location>
        <begin position="64"/>
        <end position="86"/>
    </location>
</feature>
<dbReference type="CDD" id="cd00609">
    <property type="entry name" value="AAT_like"/>
    <property type="match status" value="1"/>
</dbReference>
<sequence>MFLRKYLNRIYTLARLLNDKKLSNLVTALVILIGICAIGIATVFCYELEHFESTLSLGEGMSDWVIYLGFGATSLIDVTIAGLMCFMLYKHKFRFMSSQQDRLLSSLAWYSLTTGLITSFVAILVIVIYVALPGTLVYMAITFSTTRLYTNALLAMLNARQKLNASLQEARGIELVSSIDFNVNMMNDEAPNVKRSILSLAASRSLGKYQLLDPEAHPDRGDIDQYSPYYSPLEARKEIHIVLQALEPAEKHARQWQRQATQILLNSDTVNHEYLPILGHPEFNAAAARLILGPESSAIREKRVASVQTISGTGANHLGALFLSKFYSFREDKEVYLSRPTWANHPAIFRDAGIKPAEYPYFDPKTTGLDFNGLLKALNAAPERSVFLFHACAHNPTGVDPTQEQWKEVARVVLECKHFVFFDCAYQGFGSGNFDQDAFAVRYFANLGIPLLICQSFAKNAGLYGERVGALHFVVEDSEMVNRVQSQLSLMQRTEICNPPSYGASLMILIMNNPELFEEWKQDILTMVNRISAMRNELYRLLTEEFKTPGRWDHIVKQVGMFRYTGIGPKESRKLVEIAHVYLTENGRVSLAGLNTHNIRYFAEHLDKVVRGAL</sequence>
<evidence type="ECO:0000256" key="5">
    <source>
        <dbReference type="ARBA" id="ARBA00022679"/>
    </source>
</evidence>
<dbReference type="EC" id="2.6.1.1" evidence="7"/>
<keyword evidence="4 7" id="KW-0032">Aminotransferase</keyword>
<dbReference type="Pfam" id="PF20152">
    <property type="entry name" value="DUF6534"/>
    <property type="match status" value="1"/>
</dbReference>
<dbReference type="InterPro" id="IPR015422">
    <property type="entry name" value="PyrdxlP-dep_Trfase_small"/>
</dbReference>
<gene>
    <name evidence="11" type="ORF">NP233_g12788</name>
</gene>
<keyword evidence="6" id="KW-0663">Pyridoxal phosphate</keyword>
<comment type="similarity">
    <text evidence="2">Belongs to the class-I pyridoxal-phosphate-dependent aminotransferase family.</text>
</comment>
<evidence type="ECO:0000259" key="9">
    <source>
        <dbReference type="Pfam" id="PF00155"/>
    </source>
</evidence>
<evidence type="ECO:0000313" key="12">
    <source>
        <dbReference type="Proteomes" id="UP001213000"/>
    </source>
</evidence>
<reference evidence="11" key="1">
    <citation type="submission" date="2022-07" db="EMBL/GenBank/DDBJ databases">
        <title>Genome Sequence of Leucocoprinus birnbaumii.</title>
        <authorList>
            <person name="Buettner E."/>
        </authorList>
    </citation>
    <scope>NUCLEOTIDE SEQUENCE</scope>
    <source>
        <strain evidence="11">VT141</strain>
    </source>
</reference>
<dbReference type="Proteomes" id="UP001213000">
    <property type="component" value="Unassembled WGS sequence"/>
</dbReference>
<dbReference type="GO" id="GO:0004069">
    <property type="term" value="F:L-aspartate:2-oxoglutarate aminotransferase activity"/>
    <property type="evidence" value="ECO:0007669"/>
    <property type="project" value="UniProtKB-EC"/>
</dbReference>
<keyword evidence="5 7" id="KW-0808">Transferase</keyword>
<comment type="catalytic activity">
    <reaction evidence="7">
        <text>L-aspartate + 2-oxoglutarate = oxaloacetate + L-glutamate</text>
        <dbReference type="Rhea" id="RHEA:21824"/>
        <dbReference type="ChEBI" id="CHEBI:16452"/>
        <dbReference type="ChEBI" id="CHEBI:16810"/>
        <dbReference type="ChEBI" id="CHEBI:29985"/>
        <dbReference type="ChEBI" id="CHEBI:29991"/>
        <dbReference type="EC" id="2.6.1.1"/>
    </reaction>
</comment>
<evidence type="ECO:0000313" key="11">
    <source>
        <dbReference type="EMBL" id="KAJ3552808.1"/>
    </source>
</evidence>
<dbReference type="PANTHER" id="PTHR11879">
    <property type="entry name" value="ASPARTATE AMINOTRANSFERASE"/>
    <property type="match status" value="1"/>
</dbReference>
<feature type="domain" description="Aminotransferase class I/classII large" evidence="9">
    <location>
        <begin position="259"/>
        <end position="606"/>
    </location>
</feature>
<dbReference type="AlphaFoldDB" id="A0AAD5VE36"/>
<feature type="transmembrane region" description="Helical" evidence="8">
    <location>
        <begin position="107"/>
        <end position="130"/>
    </location>
</feature>
<comment type="cofactor">
    <cofactor evidence="1">
        <name>pyridoxal 5'-phosphate</name>
        <dbReference type="ChEBI" id="CHEBI:597326"/>
    </cofactor>
</comment>
<evidence type="ECO:0000256" key="8">
    <source>
        <dbReference type="SAM" id="Phobius"/>
    </source>
</evidence>
<keyword evidence="8" id="KW-0812">Transmembrane</keyword>
<evidence type="ECO:0000256" key="3">
    <source>
        <dbReference type="ARBA" id="ARBA00011738"/>
    </source>
</evidence>
<name>A0AAD5VE36_9AGAR</name>
<organism evidence="11 12">
    <name type="scientific">Leucocoprinus birnbaumii</name>
    <dbReference type="NCBI Taxonomy" id="56174"/>
    <lineage>
        <taxon>Eukaryota</taxon>
        <taxon>Fungi</taxon>
        <taxon>Dikarya</taxon>
        <taxon>Basidiomycota</taxon>
        <taxon>Agaricomycotina</taxon>
        <taxon>Agaricomycetes</taxon>
        <taxon>Agaricomycetidae</taxon>
        <taxon>Agaricales</taxon>
        <taxon>Agaricineae</taxon>
        <taxon>Agaricaceae</taxon>
        <taxon>Leucocoprinus</taxon>
    </lineage>
</organism>
<dbReference type="Gene3D" id="3.40.640.10">
    <property type="entry name" value="Type I PLP-dependent aspartate aminotransferase-like (Major domain)"/>
    <property type="match status" value="1"/>
</dbReference>
<dbReference type="PANTHER" id="PTHR11879:SF55">
    <property type="entry name" value="GLUTAMATE OXALOACETATE TRANSAMINASE 1, ISOFORM B"/>
    <property type="match status" value="1"/>
</dbReference>
<evidence type="ECO:0000256" key="2">
    <source>
        <dbReference type="ARBA" id="ARBA00007441"/>
    </source>
</evidence>
<dbReference type="InterPro" id="IPR015424">
    <property type="entry name" value="PyrdxlP-dep_Trfase"/>
</dbReference>
<comment type="subunit">
    <text evidence="3 7">Homodimer.</text>
</comment>
<dbReference type="PRINTS" id="PR00799">
    <property type="entry name" value="TRANSAMINASE"/>
</dbReference>
<evidence type="ECO:0000256" key="6">
    <source>
        <dbReference type="ARBA" id="ARBA00022898"/>
    </source>
</evidence>
<dbReference type="GO" id="GO:0005829">
    <property type="term" value="C:cytosol"/>
    <property type="evidence" value="ECO:0007669"/>
    <property type="project" value="TreeGrafter"/>
</dbReference>
<dbReference type="InterPro" id="IPR000796">
    <property type="entry name" value="Asp_trans"/>
</dbReference>